<dbReference type="Proteomes" id="UP001498771">
    <property type="component" value="Unassembled WGS sequence"/>
</dbReference>
<dbReference type="PROSITE" id="PS50056">
    <property type="entry name" value="TYR_PHOSPHATASE_2"/>
    <property type="match status" value="1"/>
</dbReference>
<feature type="compositionally biased region" description="Low complexity" evidence="3">
    <location>
        <begin position="15"/>
        <end position="29"/>
    </location>
</feature>
<sequence length="798" mass="86675">MALALDLLAAPGIARRSGADSSIDSSPRSAPSPPPLKDLLRFEPAADLRDDPAALLPADAPLIASDPPVYALSAAILAVALDRRAHEPLPSPGHVFPWLHGLNPSNAYQLAFLDPSGVHAHPYTPSRFRNITLVKLGSLGAARLVGTVSHHEFLPDPPTQGFLSLDPPHGVGLRNFHIQVAKTATLSDIVVYSKRGLPTDGLVALAKRISAAQIHHRSLVPTAPVCRTFIVSDPFEVFERLYPHLVAVSSSGRTYEHARDFLTLERLEMNSMSAASEVTPNFYLGNAHDTQLEIDDGDLFDNLDDLDDDDDERMSDASVSRWDIYVECMAAATIPSPLLLQSIDKEYFEPAPSGFCISINSNRSKPADSADAAFTSSSAPASSSVLSSVSSSGSASASSSSSSTAAGASTTLTSTATAVAHIEFPSSGSLALGNLTDRDIEAIVDFCEWLYRHAAVENHRVLLYCVDGYTETSLLGLAYLMYSTGCTAPQTYIDLHKKYNRAFFTFPADLVLLNHLQTRLLLRSPVANPIQNGVMPDLPEWFVTMDGSLPSKIFPHMYLGNLGHANNYGLLRELGIKRVLSVGESIDWCTIEGDEECNDADSAMSDEPSSSTKPTLRRKSAPGAMEDDAHSSQTSLGDNTSPSSTDITHSLDDSAIVSGEQVPVPGFTKLMYVDQIQDDGIDSLSKSIESCLAFLDDGFRAGEPTLVHCRVGVSRSATICIAEAMRRRRMSLPRAYLFVRARRLNVIIQPNLRFMYELMKWEEEEEAARLGGTGRHRREMEWPVLCREIAAMNKAYIG</sequence>
<feature type="region of interest" description="Disordered" evidence="3">
    <location>
        <begin position="598"/>
        <end position="654"/>
    </location>
</feature>
<dbReference type="PROSITE" id="PS50054">
    <property type="entry name" value="TYR_PHOSPHATASE_DUAL"/>
    <property type="match status" value="1"/>
</dbReference>
<evidence type="ECO:0000256" key="3">
    <source>
        <dbReference type="SAM" id="MobiDB-lite"/>
    </source>
</evidence>
<feature type="region of interest" description="Disordered" evidence="3">
    <location>
        <begin position="15"/>
        <end position="39"/>
    </location>
</feature>
<feature type="compositionally biased region" description="Polar residues" evidence="3">
    <location>
        <begin position="631"/>
        <end position="648"/>
    </location>
</feature>
<evidence type="ECO:0000313" key="6">
    <source>
        <dbReference type="EMBL" id="KAK7205099.1"/>
    </source>
</evidence>
<dbReference type="InterPro" id="IPR000340">
    <property type="entry name" value="Dual-sp_phosphatase_cat-dom"/>
</dbReference>
<dbReference type="PROSITE" id="PS00383">
    <property type="entry name" value="TYR_PHOSPHATASE_1"/>
    <property type="match status" value="1"/>
</dbReference>
<dbReference type="Pfam" id="PF00782">
    <property type="entry name" value="DSPc"/>
    <property type="match status" value="1"/>
</dbReference>
<dbReference type="SMART" id="SM00404">
    <property type="entry name" value="PTPc_motif"/>
    <property type="match status" value="1"/>
</dbReference>
<dbReference type="InterPro" id="IPR020422">
    <property type="entry name" value="TYR_PHOSPHATASE_DUAL_dom"/>
</dbReference>
<dbReference type="InterPro" id="IPR016130">
    <property type="entry name" value="Tyr_Pase_AS"/>
</dbReference>
<comment type="caution">
    <text evidence="6">The sequence shown here is derived from an EMBL/GenBank/DDBJ whole genome shotgun (WGS) entry which is preliminary data.</text>
</comment>
<reference evidence="6 7" key="1">
    <citation type="submission" date="2024-03" db="EMBL/GenBank/DDBJ databases">
        <title>Genome-scale model development and genomic sequencing of the oleaginous clade Lipomyces.</title>
        <authorList>
            <consortium name="Lawrence Berkeley National Laboratory"/>
            <person name="Czajka J.J."/>
            <person name="Han Y."/>
            <person name="Kim J."/>
            <person name="Mondo S.J."/>
            <person name="Hofstad B.A."/>
            <person name="Robles A."/>
            <person name="Haridas S."/>
            <person name="Riley R."/>
            <person name="LaButti K."/>
            <person name="Pangilinan J."/>
            <person name="Andreopoulos W."/>
            <person name="Lipzen A."/>
            <person name="Yan J."/>
            <person name="Wang M."/>
            <person name="Ng V."/>
            <person name="Grigoriev I.V."/>
            <person name="Spatafora J.W."/>
            <person name="Magnuson J.K."/>
            <person name="Baker S.E."/>
            <person name="Pomraning K.R."/>
        </authorList>
    </citation>
    <scope>NUCLEOTIDE SEQUENCE [LARGE SCALE GENOMIC DNA]</scope>
    <source>
        <strain evidence="6 7">Phaff 52-87</strain>
    </source>
</reference>
<dbReference type="InterPro" id="IPR003595">
    <property type="entry name" value="Tyr_Pase_cat"/>
</dbReference>
<dbReference type="SMART" id="SM00195">
    <property type="entry name" value="DSPc"/>
    <property type="match status" value="1"/>
</dbReference>
<dbReference type="PANTHER" id="PTHR47550">
    <property type="entry name" value="DUAL SPECIFICITY PROTEIN PHOSPHATASE PPS1"/>
    <property type="match status" value="1"/>
</dbReference>
<evidence type="ECO:0000259" key="5">
    <source>
        <dbReference type="PROSITE" id="PS50056"/>
    </source>
</evidence>
<dbReference type="InterPro" id="IPR053239">
    <property type="entry name" value="Dual_spec_PTase"/>
</dbReference>
<name>A0ABR1F5I3_9ASCO</name>
<feature type="domain" description="Tyrosine specific protein phosphatases" evidence="5">
    <location>
        <begin position="682"/>
        <end position="754"/>
    </location>
</feature>
<gene>
    <name evidence="6" type="ORF">BZA70DRAFT_173429</name>
</gene>
<organism evidence="6 7">
    <name type="scientific">Myxozyma melibiosi</name>
    <dbReference type="NCBI Taxonomy" id="54550"/>
    <lineage>
        <taxon>Eukaryota</taxon>
        <taxon>Fungi</taxon>
        <taxon>Dikarya</taxon>
        <taxon>Ascomycota</taxon>
        <taxon>Saccharomycotina</taxon>
        <taxon>Lipomycetes</taxon>
        <taxon>Lipomycetales</taxon>
        <taxon>Lipomycetaceae</taxon>
        <taxon>Myxozyma</taxon>
    </lineage>
</organism>
<protein>
    <recommendedName>
        <fullName evidence="8">Protein-tyrosine-phosphatase</fullName>
    </recommendedName>
</protein>
<evidence type="ECO:0000313" key="7">
    <source>
        <dbReference type="Proteomes" id="UP001498771"/>
    </source>
</evidence>
<dbReference type="PANTHER" id="PTHR47550:SF1">
    <property type="entry name" value="DUAL SPECIFICITY PROTEIN PHOSPHATASE PPS1"/>
    <property type="match status" value="1"/>
</dbReference>
<keyword evidence="7" id="KW-1185">Reference proteome</keyword>
<dbReference type="GeneID" id="90035389"/>
<proteinExistence type="predicted"/>
<dbReference type="InterPro" id="IPR000387">
    <property type="entry name" value="Tyr_Pase_dom"/>
</dbReference>
<evidence type="ECO:0000256" key="2">
    <source>
        <dbReference type="ARBA" id="ARBA00022912"/>
    </source>
</evidence>
<evidence type="ECO:0000256" key="1">
    <source>
        <dbReference type="ARBA" id="ARBA00022801"/>
    </source>
</evidence>
<dbReference type="InterPro" id="IPR029021">
    <property type="entry name" value="Prot-tyrosine_phosphatase-like"/>
</dbReference>
<dbReference type="RefSeq" id="XP_064768132.1">
    <property type="nucleotide sequence ID" value="XM_064909877.1"/>
</dbReference>
<accession>A0ABR1F5I3</accession>
<feature type="domain" description="Tyrosine-protein phosphatase" evidence="4">
    <location>
        <begin position="549"/>
        <end position="767"/>
    </location>
</feature>
<dbReference type="EMBL" id="JBBJBU010000006">
    <property type="protein sequence ID" value="KAK7205099.1"/>
    <property type="molecule type" value="Genomic_DNA"/>
</dbReference>
<keyword evidence="2" id="KW-0904">Protein phosphatase</keyword>
<keyword evidence="1" id="KW-0378">Hydrolase</keyword>
<dbReference type="SUPFAM" id="SSF52799">
    <property type="entry name" value="(Phosphotyrosine protein) phosphatases II"/>
    <property type="match status" value="2"/>
</dbReference>
<evidence type="ECO:0008006" key="8">
    <source>
        <dbReference type="Google" id="ProtNLM"/>
    </source>
</evidence>
<dbReference type="Gene3D" id="3.90.190.10">
    <property type="entry name" value="Protein tyrosine phosphatase superfamily"/>
    <property type="match status" value="2"/>
</dbReference>
<evidence type="ECO:0000259" key="4">
    <source>
        <dbReference type="PROSITE" id="PS50054"/>
    </source>
</evidence>